<dbReference type="InterPro" id="IPR002104">
    <property type="entry name" value="Integrase_catalytic"/>
</dbReference>
<dbReference type="InterPro" id="IPR013762">
    <property type="entry name" value="Integrase-like_cat_sf"/>
</dbReference>
<evidence type="ECO:0000259" key="6">
    <source>
        <dbReference type="PROSITE" id="PS51898"/>
    </source>
</evidence>
<dbReference type="PROSITE" id="PS51900">
    <property type="entry name" value="CB"/>
    <property type="match status" value="1"/>
</dbReference>
<dbReference type="GO" id="GO:0003677">
    <property type="term" value="F:DNA binding"/>
    <property type="evidence" value="ECO:0007669"/>
    <property type="project" value="UniProtKB-UniRule"/>
</dbReference>
<dbReference type="SUPFAM" id="SSF56349">
    <property type="entry name" value="DNA breaking-rejoining enzymes"/>
    <property type="match status" value="1"/>
</dbReference>
<dbReference type="AlphaFoldDB" id="A0AAV4LHW2"/>
<keyword evidence="2" id="KW-0229">DNA integration</keyword>
<keyword evidence="4" id="KW-0233">DNA recombination</keyword>
<dbReference type="PANTHER" id="PTHR30349:SF41">
    <property type="entry name" value="INTEGRASE_RECOMBINASE PROTEIN MJ0367-RELATED"/>
    <property type="match status" value="1"/>
</dbReference>
<reference evidence="8" key="1">
    <citation type="journal article" date="2023" name="Int. J. Syst. Evol. Microbiol.">
        <title>Collibacillus ludicampi gen. nov., sp. nov., a new soil bacterium of the family Alicyclobacillaceae.</title>
        <authorList>
            <person name="Jojima T."/>
            <person name="Ioku Y."/>
            <person name="Fukuta Y."/>
            <person name="Shirasaka N."/>
            <person name="Matsumura Y."/>
            <person name="Mori M."/>
        </authorList>
    </citation>
    <scope>NUCLEOTIDE SEQUENCE</scope>
    <source>
        <strain evidence="8">TP075</strain>
    </source>
</reference>
<dbReference type="PROSITE" id="PS51898">
    <property type="entry name" value="TYR_RECOMBINASE"/>
    <property type="match status" value="1"/>
</dbReference>
<dbReference type="InterPro" id="IPR004107">
    <property type="entry name" value="Integrase_SAM-like_N"/>
</dbReference>
<sequence length="283" mass="32059">MLKRYLQVLEATGKSPQTIRTYRQQLHKFFEWLQSNGGDPNEITPIDVVEYRSHLQEKALKPASINTALSSIDAYGKWMVEEGIWEYNPAAKVRRVEQVQEPPKWLKKSEKYRVIRAAMKEKDKRNTAIILTFLMAGLRASELINLKPEDVLIGQRKGSIIVRAGKGNKRRVVPIPNDLRVCLGEYLVEHHATGEWLFDSQRGEKLTYIGVYQLCAAIGKKAGVEGLTPHVLRHTYCHDLVSKGVGLETVAKLAGHAKLETTLIYTQPGEDELQKAVERLSFT</sequence>
<evidence type="ECO:0000256" key="5">
    <source>
        <dbReference type="PROSITE-ProRule" id="PRU01248"/>
    </source>
</evidence>
<dbReference type="Gene3D" id="1.10.443.10">
    <property type="entry name" value="Intergrase catalytic core"/>
    <property type="match status" value="1"/>
</dbReference>
<evidence type="ECO:0000256" key="4">
    <source>
        <dbReference type="ARBA" id="ARBA00023172"/>
    </source>
</evidence>
<comment type="similarity">
    <text evidence="1">Belongs to the 'phage' integrase family.</text>
</comment>
<dbReference type="CDD" id="cd00397">
    <property type="entry name" value="DNA_BRE_C"/>
    <property type="match status" value="1"/>
</dbReference>
<dbReference type="InterPro" id="IPR011010">
    <property type="entry name" value="DNA_brk_join_enz"/>
</dbReference>
<keyword evidence="9" id="KW-1185">Reference proteome</keyword>
<proteinExistence type="inferred from homology"/>
<dbReference type="InterPro" id="IPR044068">
    <property type="entry name" value="CB"/>
</dbReference>
<organism evidence="8 9">
    <name type="scientific">Collibacillus ludicampi</name>
    <dbReference type="NCBI Taxonomy" id="2771369"/>
    <lineage>
        <taxon>Bacteria</taxon>
        <taxon>Bacillati</taxon>
        <taxon>Bacillota</taxon>
        <taxon>Bacilli</taxon>
        <taxon>Bacillales</taxon>
        <taxon>Alicyclobacillaceae</taxon>
        <taxon>Collibacillus</taxon>
    </lineage>
</organism>
<feature type="domain" description="Tyr recombinase" evidence="6">
    <location>
        <begin position="101"/>
        <end position="278"/>
    </location>
</feature>
<evidence type="ECO:0000256" key="3">
    <source>
        <dbReference type="ARBA" id="ARBA00023125"/>
    </source>
</evidence>
<name>A0AAV4LHW2_9BACL</name>
<gene>
    <name evidence="8" type="ORF">DNHGIG_25710</name>
</gene>
<evidence type="ECO:0000256" key="2">
    <source>
        <dbReference type="ARBA" id="ARBA00022908"/>
    </source>
</evidence>
<feature type="domain" description="Core-binding (CB)" evidence="7">
    <location>
        <begin position="1"/>
        <end position="80"/>
    </location>
</feature>
<dbReference type="InterPro" id="IPR050090">
    <property type="entry name" value="Tyrosine_recombinase_XerCD"/>
</dbReference>
<dbReference type="InterPro" id="IPR010998">
    <property type="entry name" value="Integrase_recombinase_N"/>
</dbReference>
<comment type="caution">
    <text evidence="8">The sequence shown here is derived from an EMBL/GenBank/DDBJ whole genome shotgun (WGS) entry which is preliminary data.</text>
</comment>
<dbReference type="Proteomes" id="UP001057291">
    <property type="component" value="Unassembled WGS sequence"/>
</dbReference>
<dbReference type="GO" id="GO:0006310">
    <property type="term" value="P:DNA recombination"/>
    <property type="evidence" value="ECO:0007669"/>
    <property type="project" value="UniProtKB-KW"/>
</dbReference>
<protein>
    <submittedName>
        <fullName evidence="8">Recombinase XerC</fullName>
    </submittedName>
</protein>
<evidence type="ECO:0000259" key="7">
    <source>
        <dbReference type="PROSITE" id="PS51900"/>
    </source>
</evidence>
<evidence type="ECO:0000313" key="8">
    <source>
        <dbReference type="EMBL" id="GIM47022.1"/>
    </source>
</evidence>
<dbReference type="EMBL" id="BOQE01000001">
    <property type="protein sequence ID" value="GIM47022.1"/>
    <property type="molecule type" value="Genomic_DNA"/>
</dbReference>
<evidence type="ECO:0000256" key="1">
    <source>
        <dbReference type="ARBA" id="ARBA00008857"/>
    </source>
</evidence>
<accession>A0AAV4LHW2</accession>
<dbReference type="Pfam" id="PF00589">
    <property type="entry name" value="Phage_integrase"/>
    <property type="match status" value="1"/>
</dbReference>
<dbReference type="RefSeq" id="WP_282200047.1">
    <property type="nucleotide sequence ID" value="NZ_BOQE01000001.1"/>
</dbReference>
<dbReference type="PANTHER" id="PTHR30349">
    <property type="entry name" value="PHAGE INTEGRASE-RELATED"/>
    <property type="match status" value="1"/>
</dbReference>
<dbReference type="Gene3D" id="1.10.150.130">
    <property type="match status" value="1"/>
</dbReference>
<evidence type="ECO:0000313" key="9">
    <source>
        <dbReference type="Proteomes" id="UP001057291"/>
    </source>
</evidence>
<dbReference type="Pfam" id="PF02899">
    <property type="entry name" value="Phage_int_SAM_1"/>
    <property type="match status" value="1"/>
</dbReference>
<dbReference type="GO" id="GO:0015074">
    <property type="term" value="P:DNA integration"/>
    <property type="evidence" value="ECO:0007669"/>
    <property type="project" value="UniProtKB-KW"/>
</dbReference>
<keyword evidence="3 5" id="KW-0238">DNA-binding</keyword>